<protein>
    <submittedName>
        <fullName evidence="2">Uncharacterized protein</fullName>
    </submittedName>
</protein>
<evidence type="ECO:0000313" key="3">
    <source>
        <dbReference type="Proteomes" id="UP000472727"/>
    </source>
</evidence>
<feature type="region of interest" description="Disordered" evidence="1">
    <location>
        <begin position="36"/>
        <end position="107"/>
    </location>
</feature>
<dbReference type="AlphaFoldDB" id="A0A7C8QMA1"/>
<accession>A0A7C8QMA1</accession>
<proteinExistence type="predicted"/>
<dbReference type="Proteomes" id="UP000472727">
    <property type="component" value="Unassembled WGS sequence"/>
</dbReference>
<gene>
    <name evidence="2" type="ORF">TWF106_007846</name>
</gene>
<feature type="region of interest" description="Disordered" evidence="1">
    <location>
        <begin position="244"/>
        <end position="285"/>
    </location>
</feature>
<evidence type="ECO:0000313" key="2">
    <source>
        <dbReference type="EMBL" id="KAF3217883.1"/>
    </source>
</evidence>
<feature type="compositionally biased region" description="Acidic residues" evidence="1">
    <location>
        <begin position="36"/>
        <end position="49"/>
    </location>
</feature>
<feature type="compositionally biased region" description="Low complexity" evidence="1">
    <location>
        <begin position="266"/>
        <end position="277"/>
    </location>
</feature>
<feature type="compositionally biased region" description="Basic and acidic residues" evidence="1">
    <location>
        <begin position="256"/>
        <end position="265"/>
    </location>
</feature>
<feature type="compositionally biased region" description="Basic and acidic residues" evidence="1">
    <location>
        <begin position="81"/>
        <end position="105"/>
    </location>
</feature>
<name>A0A7C8QMA1_ORBOL</name>
<feature type="compositionally biased region" description="Basic and acidic residues" evidence="1">
    <location>
        <begin position="50"/>
        <end position="74"/>
    </location>
</feature>
<sequence length="285" mass="32295">MMFANLARGAKPSTRSYPTLQELQDTFSTWVGDCLDIDDEDEEEEDEEQECRKAYAEDYEDHIPHSNDQDDSSKEPSGTLADEKDIHISSKNIKDLSEGPKDLRLKKERRHVPFPTALKATLYPYGQKDTSKNPKPIAPRAIFERVLLIPPRDFARRRRLSREGIIPIDYWICRAAPGNSSRGRGKDKEVLPLQPLNTKTNTSNNTSTNTVYQALNTNTNTTNNINTNTNTNTDTVYQEVSSFLNPTTGSRKRRRGVIDVDDRDTSSTPALLSSPLASRKRPRIR</sequence>
<dbReference type="EMBL" id="WIWS01000043">
    <property type="protein sequence ID" value="KAF3217883.1"/>
    <property type="molecule type" value="Genomic_DNA"/>
</dbReference>
<organism evidence="2 3">
    <name type="scientific">Orbilia oligospora</name>
    <name type="common">Nematode-trapping fungus</name>
    <name type="synonym">Arthrobotrys oligospora</name>
    <dbReference type="NCBI Taxonomy" id="2813651"/>
    <lineage>
        <taxon>Eukaryota</taxon>
        <taxon>Fungi</taxon>
        <taxon>Dikarya</taxon>
        <taxon>Ascomycota</taxon>
        <taxon>Pezizomycotina</taxon>
        <taxon>Orbiliomycetes</taxon>
        <taxon>Orbiliales</taxon>
        <taxon>Orbiliaceae</taxon>
        <taxon>Orbilia</taxon>
    </lineage>
</organism>
<reference evidence="2 3" key="1">
    <citation type="submission" date="2019-06" db="EMBL/GenBank/DDBJ databases">
        <authorList>
            <person name="Palmer J.M."/>
        </authorList>
    </citation>
    <scope>NUCLEOTIDE SEQUENCE [LARGE SCALE GENOMIC DNA]</scope>
    <source>
        <strain evidence="2 3">TWF106</strain>
    </source>
</reference>
<evidence type="ECO:0000256" key="1">
    <source>
        <dbReference type="SAM" id="MobiDB-lite"/>
    </source>
</evidence>
<comment type="caution">
    <text evidence="2">The sequence shown here is derived from an EMBL/GenBank/DDBJ whole genome shotgun (WGS) entry which is preliminary data.</text>
</comment>